<keyword evidence="3" id="KW-0862">Zinc</keyword>
<evidence type="ECO:0000256" key="3">
    <source>
        <dbReference type="ARBA" id="ARBA00022833"/>
    </source>
</evidence>
<keyword evidence="6" id="KW-1185">Reference proteome</keyword>
<reference evidence="5" key="1">
    <citation type="submission" date="2019-08" db="EMBL/GenBank/DDBJ databases">
        <title>The genome of the North American firefly Photinus pyralis.</title>
        <authorList>
            <consortium name="Photinus pyralis genome working group"/>
            <person name="Fallon T.R."/>
            <person name="Sander Lower S.E."/>
            <person name="Weng J.-K."/>
        </authorList>
    </citation>
    <scope>NUCLEOTIDE SEQUENCE</scope>
    <source>
        <strain evidence="5">TRF0915ILg1</strain>
        <tissue evidence="5">Whole body</tissue>
    </source>
</reference>
<feature type="domain" description="RanBP2-type" evidence="4">
    <location>
        <begin position="3"/>
        <end position="22"/>
    </location>
</feature>
<dbReference type="InterPro" id="IPR001876">
    <property type="entry name" value="Znf_RanBP2"/>
</dbReference>
<sequence length="282" mass="33249">KPWECAECNHQNYGTIGICDMCFTITRCANENPKRLSQDERVDLNEDFPAEYESLYYSPDDYEKNHIQWLRLCDVKLHGCQNNSPWVLFSRPLKPTDIIQGVTRRKGAWTEAYILDLYMRSELLLNGRSELWINLEDFTKYFFAVGVCKLRNEWLEETVCGKYPTYEDQTPSFISFVVEETTEIQFVLYQKLIDEETAKGTISKPRDSVLPLKERNHGRLTVNDNLEQYTRRNSDLKKQTRKDTNRRYILNLLKSEINLSVTEDSTERCVHIDDKPRPCFSK</sequence>
<dbReference type="AlphaFoldDB" id="A0A8K0G5C1"/>
<evidence type="ECO:0000313" key="6">
    <source>
        <dbReference type="Proteomes" id="UP000801492"/>
    </source>
</evidence>
<evidence type="ECO:0000259" key="4">
    <source>
        <dbReference type="PROSITE" id="PS01358"/>
    </source>
</evidence>
<protein>
    <recommendedName>
        <fullName evidence="4">RanBP2-type domain-containing protein</fullName>
    </recommendedName>
</protein>
<evidence type="ECO:0000256" key="1">
    <source>
        <dbReference type="ARBA" id="ARBA00022723"/>
    </source>
</evidence>
<accession>A0A8K0G5C1</accession>
<dbReference type="EMBL" id="VTPC01008852">
    <property type="protein sequence ID" value="KAF2892245.1"/>
    <property type="molecule type" value="Genomic_DNA"/>
</dbReference>
<name>A0A8K0G5C1_IGNLU</name>
<dbReference type="GO" id="GO:0008270">
    <property type="term" value="F:zinc ion binding"/>
    <property type="evidence" value="ECO:0007669"/>
    <property type="project" value="UniProtKB-KW"/>
</dbReference>
<evidence type="ECO:0000313" key="5">
    <source>
        <dbReference type="EMBL" id="KAF2892245.1"/>
    </source>
</evidence>
<gene>
    <name evidence="5" type="ORF">ILUMI_13928</name>
</gene>
<evidence type="ECO:0000256" key="2">
    <source>
        <dbReference type="ARBA" id="ARBA00022771"/>
    </source>
</evidence>
<proteinExistence type="predicted"/>
<organism evidence="5 6">
    <name type="scientific">Ignelater luminosus</name>
    <name type="common">Cucubano</name>
    <name type="synonym">Pyrophorus luminosus</name>
    <dbReference type="NCBI Taxonomy" id="2038154"/>
    <lineage>
        <taxon>Eukaryota</taxon>
        <taxon>Metazoa</taxon>
        <taxon>Ecdysozoa</taxon>
        <taxon>Arthropoda</taxon>
        <taxon>Hexapoda</taxon>
        <taxon>Insecta</taxon>
        <taxon>Pterygota</taxon>
        <taxon>Neoptera</taxon>
        <taxon>Endopterygota</taxon>
        <taxon>Coleoptera</taxon>
        <taxon>Polyphaga</taxon>
        <taxon>Elateriformia</taxon>
        <taxon>Elateroidea</taxon>
        <taxon>Elateridae</taxon>
        <taxon>Agrypninae</taxon>
        <taxon>Pyrophorini</taxon>
        <taxon>Ignelater</taxon>
    </lineage>
</organism>
<comment type="caution">
    <text evidence="5">The sequence shown here is derived from an EMBL/GenBank/DDBJ whole genome shotgun (WGS) entry which is preliminary data.</text>
</comment>
<feature type="non-terminal residue" evidence="5">
    <location>
        <position position="1"/>
    </location>
</feature>
<dbReference type="Proteomes" id="UP000801492">
    <property type="component" value="Unassembled WGS sequence"/>
</dbReference>
<keyword evidence="1" id="KW-0479">Metal-binding</keyword>
<keyword evidence="2" id="KW-0863">Zinc-finger</keyword>
<dbReference type="PROSITE" id="PS01358">
    <property type="entry name" value="ZF_RANBP2_1"/>
    <property type="match status" value="1"/>
</dbReference>